<organism evidence="2 3">
    <name type="scientific">Melipona bicolor</name>
    <dbReference type="NCBI Taxonomy" id="60889"/>
    <lineage>
        <taxon>Eukaryota</taxon>
        <taxon>Metazoa</taxon>
        <taxon>Ecdysozoa</taxon>
        <taxon>Arthropoda</taxon>
        <taxon>Hexapoda</taxon>
        <taxon>Insecta</taxon>
        <taxon>Pterygota</taxon>
        <taxon>Neoptera</taxon>
        <taxon>Endopterygota</taxon>
        <taxon>Hymenoptera</taxon>
        <taxon>Apocrita</taxon>
        <taxon>Aculeata</taxon>
        <taxon>Apoidea</taxon>
        <taxon>Anthophila</taxon>
        <taxon>Apidae</taxon>
        <taxon>Melipona</taxon>
    </lineage>
</organism>
<evidence type="ECO:0000313" key="3">
    <source>
        <dbReference type="Proteomes" id="UP001177670"/>
    </source>
</evidence>
<keyword evidence="3" id="KW-1185">Reference proteome</keyword>
<comment type="caution">
    <text evidence="2">The sequence shown here is derived from an EMBL/GenBank/DDBJ whole genome shotgun (WGS) entry which is preliminary data.</text>
</comment>
<sequence length="183" mass="21062">MDKAKVNWARKISDRGETRTQATFSHEGKRMFQAEPALVYDSVQVFAHGLAALDRSHDLRPANLSCEKEEPWDDGLSLYNYINAKISKLLRRNRERTSNANTVSLWKSHKVDFAQGPKRKEKGEKRKEKKKRRSKSEIYKERKLWISRQMAASIPAAGGSQIGRRPMISRKRARGSEVALTHE</sequence>
<dbReference type="Gene3D" id="3.40.50.2300">
    <property type="match status" value="1"/>
</dbReference>
<proteinExistence type="predicted"/>
<dbReference type="AlphaFoldDB" id="A0AA40FWM6"/>
<gene>
    <name evidence="2" type="ORF">K0M31_005017</name>
</gene>
<evidence type="ECO:0000313" key="2">
    <source>
        <dbReference type="EMBL" id="KAK1126379.1"/>
    </source>
</evidence>
<protein>
    <submittedName>
        <fullName evidence="2">Uncharacterized protein</fullName>
    </submittedName>
</protein>
<name>A0AA40FWM6_9HYME</name>
<dbReference type="EMBL" id="JAHYIQ010000014">
    <property type="protein sequence ID" value="KAK1126379.1"/>
    <property type="molecule type" value="Genomic_DNA"/>
</dbReference>
<feature type="region of interest" description="Disordered" evidence="1">
    <location>
        <begin position="155"/>
        <end position="183"/>
    </location>
</feature>
<feature type="region of interest" description="Disordered" evidence="1">
    <location>
        <begin position="108"/>
        <end position="137"/>
    </location>
</feature>
<evidence type="ECO:0000256" key="1">
    <source>
        <dbReference type="SAM" id="MobiDB-lite"/>
    </source>
</evidence>
<reference evidence="2" key="1">
    <citation type="submission" date="2021-10" db="EMBL/GenBank/DDBJ databases">
        <title>Melipona bicolor Genome sequencing and assembly.</title>
        <authorList>
            <person name="Araujo N.S."/>
            <person name="Arias M.C."/>
        </authorList>
    </citation>
    <scope>NUCLEOTIDE SEQUENCE</scope>
    <source>
        <strain evidence="2">USP_2M_L1-L4_2017</strain>
        <tissue evidence="2">Whole body</tissue>
    </source>
</reference>
<accession>A0AA40FWM6</accession>
<dbReference type="Proteomes" id="UP001177670">
    <property type="component" value="Unassembled WGS sequence"/>
</dbReference>